<evidence type="ECO:0000313" key="1">
    <source>
        <dbReference type="EMBL" id="KAK7077658.1"/>
    </source>
</evidence>
<proteinExistence type="predicted"/>
<dbReference type="Proteomes" id="UP001381693">
    <property type="component" value="Unassembled WGS sequence"/>
</dbReference>
<keyword evidence="2" id="KW-1185">Reference proteome</keyword>
<accession>A0AAN8XAR3</accession>
<reference evidence="1 2" key="1">
    <citation type="submission" date="2023-11" db="EMBL/GenBank/DDBJ databases">
        <title>Halocaridina rubra genome assembly.</title>
        <authorList>
            <person name="Smith C."/>
        </authorList>
    </citation>
    <scope>NUCLEOTIDE SEQUENCE [LARGE SCALE GENOMIC DNA]</scope>
    <source>
        <strain evidence="1">EP-1</strain>
        <tissue evidence="1">Whole</tissue>
    </source>
</reference>
<dbReference type="AlphaFoldDB" id="A0AAN8XAR3"/>
<sequence length="70" mass="7787">MYSRAYVSTSRTSLSIYIYSEGGSCRLTLSIVAWKRRIEIFSEGQHEIACDICICLTSGGTQHGLPKRKG</sequence>
<comment type="caution">
    <text evidence="1">The sequence shown here is derived from an EMBL/GenBank/DDBJ whole genome shotgun (WGS) entry which is preliminary data.</text>
</comment>
<organism evidence="1 2">
    <name type="scientific">Halocaridina rubra</name>
    <name type="common">Hawaiian red shrimp</name>
    <dbReference type="NCBI Taxonomy" id="373956"/>
    <lineage>
        <taxon>Eukaryota</taxon>
        <taxon>Metazoa</taxon>
        <taxon>Ecdysozoa</taxon>
        <taxon>Arthropoda</taxon>
        <taxon>Crustacea</taxon>
        <taxon>Multicrustacea</taxon>
        <taxon>Malacostraca</taxon>
        <taxon>Eumalacostraca</taxon>
        <taxon>Eucarida</taxon>
        <taxon>Decapoda</taxon>
        <taxon>Pleocyemata</taxon>
        <taxon>Caridea</taxon>
        <taxon>Atyoidea</taxon>
        <taxon>Atyidae</taxon>
        <taxon>Halocaridina</taxon>
    </lineage>
</organism>
<gene>
    <name evidence="1" type="ORF">SK128_013015</name>
</gene>
<protein>
    <submittedName>
        <fullName evidence="1">Uncharacterized protein</fullName>
    </submittedName>
</protein>
<name>A0AAN8XAR3_HALRR</name>
<dbReference type="EMBL" id="JAXCGZ010008431">
    <property type="protein sequence ID" value="KAK7077658.1"/>
    <property type="molecule type" value="Genomic_DNA"/>
</dbReference>
<evidence type="ECO:0000313" key="2">
    <source>
        <dbReference type="Proteomes" id="UP001381693"/>
    </source>
</evidence>